<evidence type="ECO:0000256" key="5">
    <source>
        <dbReference type="ARBA" id="ARBA00022475"/>
    </source>
</evidence>
<feature type="region of interest" description="Disordered" evidence="14">
    <location>
        <begin position="47"/>
        <end position="89"/>
    </location>
</feature>
<keyword evidence="16" id="KW-0969">Cilium</keyword>
<evidence type="ECO:0000256" key="7">
    <source>
        <dbReference type="ARBA" id="ARBA00022795"/>
    </source>
</evidence>
<evidence type="ECO:0000256" key="13">
    <source>
        <dbReference type="NCBIfam" id="TIGR03499"/>
    </source>
</evidence>
<evidence type="ECO:0000256" key="2">
    <source>
        <dbReference type="ARBA" id="ARBA00008531"/>
    </source>
</evidence>
<keyword evidence="9" id="KW-0342">GTP-binding</keyword>
<evidence type="ECO:0000256" key="4">
    <source>
        <dbReference type="ARBA" id="ARBA00022448"/>
    </source>
</evidence>
<comment type="function">
    <text evidence="12">Necessary for flagellar biosynthesis. May be involved in translocation of the flagellum.</text>
</comment>
<evidence type="ECO:0000313" key="16">
    <source>
        <dbReference type="EMBL" id="MFC7090745.1"/>
    </source>
</evidence>
<accession>A0ABW2EXN7</accession>
<evidence type="ECO:0000256" key="8">
    <source>
        <dbReference type="ARBA" id="ARBA00022927"/>
    </source>
</evidence>
<comment type="subcellular location">
    <subcellularLocation>
        <location evidence="1">Cell membrane</location>
        <topology evidence="1">Peripheral membrane protein</topology>
        <orientation evidence="1">Cytoplasmic side</orientation>
    </subcellularLocation>
</comment>
<keyword evidence="16" id="KW-0282">Flagellum</keyword>
<evidence type="ECO:0000256" key="12">
    <source>
        <dbReference type="ARBA" id="ARBA00025337"/>
    </source>
</evidence>
<keyword evidence="10" id="KW-0472">Membrane</keyword>
<dbReference type="EMBL" id="JBHSZP010000028">
    <property type="protein sequence ID" value="MFC7090745.1"/>
    <property type="molecule type" value="Genomic_DNA"/>
</dbReference>
<dbReference type="SMART" id="SM00382">
    <property type="entry name" value="AAA"/>
    <property type="match status" value="1"/>
</dbReference>
<dbReference type="InterPro" id="IPR014001">
    <property type="entry name" value="Helicase_ATP-bd"/>
</dbReference>
<dbReference type="InterPro" id="IPR000897">
    <property type="entry name" value="SRP54_GTPase_dom"/>
</dbReference>
<dbReference type="PROSITE" id="PS51192">
    <property type="entry name" value="HELICASE_ATP_BIND_1"/>
    <property type="match status" value="1"/>
</dbReference>
<dbReference type="RefSeq" id="WP_346063367.1">
    <property type="nucleotide sequence ID" value="NZ_BAAADR010000017.1"/>
</dbReference>
<evidence type="ECO:0000256" key="1">
    <source>
        <dbReference type="ARBA" id="ARBA00004413"/>
    </source>
</evidence>
<comment type="similarity">
    <text evidence="2">Belongs to the GTP-binding SRP family.</text>
</comment>
<dbReference type="CDD" id="cd17873">
    <property type="entry name" value="FlhF"/>
    <property type="match status" value="1"/>
</dbReference>
<dbReference type="SMART" id="SM00962">
    <property type="entry name" value="SRP54"/>
    <property type="match status" value="1"/>
</dbReference>
<dbReference type="Gene3D" id="1.20.120.1380">
    <property type="entry name" value="Flagellar FlhF biosynthesis protein, N domain"/>
    <property type="match status" value="1"/>
</dbReference>
<evidence type="ECO:0000256" key="3">
    <source>
        <dbReference type="ARBA" id="ARBA00014919"/>
    </source>
</evidence>
<feature type="domain" description="Helicase ATP-binding" evidence="15">
    <location>
        <begin position="356"/>
        <end position="500"/>
    </location>
</feature>
<keyword evidence="8" id="KW-0653">Protein transport</keyword>
<dbReference type="InterPro" id="IPR027417">
    <property type="entry name" value="P-loop_NTPase"/>
</dbReference>
<dbReference type="PANTHER" id="PTHR43134">
    <property type="entry name" value="SIGNAL RECOGNITION PARTICLE RECEPTOR SUBUNIT ALPHA"/>
    <property type="match status" value="1"/>
</dbReference>
<evidence type="ECO:0000256" key="11">
    <source>
        <dbReference type="ARBA" id="ARBA00023225"/>
    </source>
</evidence>
<evidence type="ECO:0000256" key="10">
    <source>
        <dbReference type="ARBA" id="ARBA00023136"/>
    </source>
</evidence>
<dbReference type="InterPro" id="IPR020006">
    <property type="entry name" value="FlhF"/>
</dbReference>
<sequence length="918" mass="97752">MSVTRFLGANVREAMRRVRSALGDDALILANRRTEEGVEILAMAEAEAARQEATERQAPSPNNDAGPETPAYRQPATESEAGFSLPAGRSPASFAQALAARHGVSLSETPAGTGGSPGSGDNSLRAQALAARHGVSLSETPAGTGGSPGSGDDSLRAQALAARHGVSLSETPAGTGGSPGSGDDSLRAQALAARHGVSLSEDAALAGGPEISLETPPPRPLSRARAAYQAPPKPAVDQAAPKPAGYPAAPAAGDADLLQSAGQEADFIALSQRLLSEVQDMRQLLTREPPVRQGRPGALQGLQRQLVAAGFGHALISELLASLPTELALDDAEAEPVQAWLRRTLAARLTTREEEASLFAEAGVLALVGPTGVGKTTTTAKLAARYVMRHGPEGLALVTTDSYRIGAHEQLRIYADLLGVEVHALDAETPLEGLLERLADKALVIIDTVGMSQRDQRLVDQVARLQRGERRVRLMLMLSATSQGETLEEIVLTYHRAAQAAGARLEEVILTKQDEAARLGPLLDALIRHGLRLNFVCHGQQVPEDMARADGQALVEAALATAEASPSQGRVAAELPRLASWSRELAGQSRALGAAWQRLQASLPAFLPLAEAWQAGGLPLARQTEALERLWAQESKAPQTLMRWARRRPQAQGWRQPDLRLTPQGLGLGLPSLQHRQPAGEQERLAWADGLGVGAHLLPGLPGREAWDWLGERVHPWLAQAQAGARVWHRGERLALSELAGQGEALTPLPCRHRQGPASLELHQLPVAASPAGSRRQEDRALWAWIGVLKDDAGRALGQRYWLSPAWLEWDALGLLRHQLALESLERLTRRAWQQLPESGLETLEPQLRLTLAAGLAGLALSLEQGEATWAQDLRGELLALQGGRRSRSAGRLLDGLVQLLAAREALRGLTLGLEVAS</sequence>
<feature type="region of interest" description="Disordered" evidence="14">
    <location>
        <begin position="129"/>
        <end position="185"/>
    </location>
</feature>
<dbReference type="Proteomes" id="UP001596411">
    <property type="component" value="Unassembled WGS sequence"/>
</dbReference>
<dbReference type="Pfam" id="PF00448">
    <property type="entry name" value="SRP54"/>
    <property type="match status" value="1"/>
</dbReference>
<evidence type="ECO:0000256" key="14">
    <source>
        <dbReference type="SAM" id="MobiDB-lite"/>
    </source>
</evidence>
<dbReference type="Gene3D" id="3.40.50.300">
    <property type="entry name" value="P-loop containing nucleotide triphosphate hydrolases"/>
    <property type="match status" value="1"/>
</dbReference>
<evidence type="ECO:0000259" key="15">
    <source>
        <dbReference type="PROSITE" id="PS51192"/>
    </source>
</evidence>
<protein>
    <recommendedName>
        <fullName evidence="3 13">Flagellar biosynthesis protein FlhF</fullName>
    </recommendedName>
</protein>
<feature type="compositionally biased region" description="Low complexity" evidence="14">
    <location>
        <begin position="239"/>
        <end position="248"/>
    </location>
</feature>
<keyword evidence="6" id="KW-0547">Nucleotide-binding</keyword>
<reference evidence="17" key="1">
    <citation type="journal article" date="2019" name="Int. J. Syst. Evol. Microbiol.">
        <title>The Global Catalogue of Microorganisms (GCM) 10K type strain sequencing project: providing services to taxonomists for standard genome sequencing and annotation.</title>
        <authorList>
            <consortium name="The Broad Institute Genomics Platform"/>
            <consortium name="The Broad Institute Genome Sequencing Center for Infectious Disease"/>
            <person name="Wu L."/>
            <person name="Ma J."/>
        </authorList>
    </citation>
    <scope>NUCLEOTIDE SEQUENCE [LARGE SCALE GENOMIC DNA]</scope>
    <source>
        <strain evidence="17">CGMCC 1.13666</strain>
    </source>
</reference>
<name>A0ABW2EXN7_9GAMM</name>
<dbReference type="InterPro" id="IPR047040">
    <property type="entry name" value="FlhF__GTPase_dom"/>
</dbReference>
<evidence type="ECO:0000256" key="9">
    <source>
        <dbReference type="ARBA" id="ARBA00023134"/>
    </source>
</evidence>
<feature type="region of interest" description="Disordered" evidence="14">
    <location>
        <begin position="201"/>
        <end position="248"/>
    </location>
</feature>
<keyword evidence="16" id="KW-0966">Cell projection</keyword>
<comment type="caution">
    <text evidence="16">The sequence shown here is derived from an EMBL/GenBank/DDBJ whole genome shotgun (WGS) entry which is preliminary data.</text>
</comment>
<gene>
    <name evidence="16" type="primary">flhF</name>
    <name evidence="16" type="ORF">ACFQH5_14420</name>
</gene>
<keyword evidence="5" id="KW-1003">Cell membrane</keyword>
<evidence type="ECO:0000256" key="6">
    <source>
        <dbReference type="ARBA" id="ARBA00022741"/>
    </source>
</evidence>
<evidence type="ECO:0000313" key="17">
    <source>
        <dbReference type="Proteomes" id="UP001596411"/>
    </source>
</evidence>
<dbReference type="SUPFAM" id="SSF52540">
    <property type="entry name" value="P-loop containing nucleoside triphosphate hydrolases"/>
    <property type="match status" value="1"/>
</dbReference>
<keyword evidence="11" id="KW-1006">Bacterial flagellum protein export</keyword>
<dbReference type="PANTHER" id="PTHR43134:SF3">
    <property type="entry name" value="FLAGELLAR BIOSYNTHESIS PROTEIN FLHF"/>
    <property type="match status" value="1"/>
</dbReference>
<keyword evidence="4" id="KW-0813">Transport</keyword>
<dbReference type="InterPro" id="IPR003593">
    <property type="entry name" value="AAA+_ATPase"/>
</dbReference>
<proteinExistence type="inferred from homology"/>
<organism evidence="16 17">
    <name type="scientific">Halomonas salifodinae</name>
    <dbReference type="NCBI Taxonomy" id="438745"/>
    <lineage>
        <taxon>Bacteria</taxon>
        <taxon>Pseudomonadati</taxon>
        <taxon>Pseudomonadota</taxon>
        <taxon>Gammaproteobacteria</taxon>
        <taxon>Oceanospirillales</taxon>
        <taxon>Halomonadaceae</taxon>
        <taxon>Halomonas</taxon>
    </lineage>
</organism>
<keyword evidence="17" id="KW-1185">Reference proteome</keyword>
<dbReference type="NCBIfam" id="TIGR03499">
    <property type="entry name" value="FlhF"/>
    <property type="match status" value="1"/>
</dbReference>
<keyword evidence="7" id="KW-1005">Bacterial flagellum biogenesis</keyword>